<dbReference type="AlphaFoldDB" id="A0A0M0LES6"/>
<gene>
    <name evidence="2" type="ORF">AMD00_14725</name>
</gene>
<dbReference type="GeneID" id="301137353"/>
<dbReference type="InterPro" id="IPR009875">
    <property type="entry name" value="PilZ_domain"/>
</dbReference>
<evidence type="ECO:0000259" key="1">
    <source>
        <dbReference type="Pfam" id="PF07238"/>
    </source>
</evidence>
<proteinExistence type="predicted"/>
<sequence>MKYNRLESFRHILQEPVKAEFRLCMDGKEQGKLSSKVDCLILEMSPSGLRLSTPLNLPAENYLIRMELIFVLFSKPIRTIGEVKWKKSGNGSYVYGIDLEEDEAVEEMIISELKARRRTEVLTNKTSSDN</sequence>
<dbReference type="OrthoDB" id="2354159at2"/>
<reference evidence="3" key="1">
    <citation type="submission" date="2015-08" db="EMBL/GenBank/DDBJ databases">
        <title>Fjat-10028 dsm 16317.</title>
        <authorList>
            <person name="Liu B."/>
            <person name="Wang J."/>
            <person name="Zhu Y."/>
            <person name="Liu G."/>
            <person name="Chen Q."/>
            <person name="Chen Z."/>
            <person name="Lan J."/>
            <person name="Che J."/>
            <person name="Ge C."/>
            <person name="Shi H."/>
            <person name="Pan Z."/>
            <person name="Liu X."/>
        </authorList>
    </citation>
    <scope>NUCLEOTIDE SEQUENCE [LARGE SCALE GENOMIC DNA]</scope>
    <source>
        <strain evidence="3">DSM 16317</strain>
    </source>
</reference>
<feature type="domain" description="PilZ" evidence="1">
    <location>
        <begin position="29"/>
        <end position="109"/>
    </location>
</feature>
<dbReference type="STRING" id="263475.AMD00_14725"/>
<dbReference type="GO" id="GO:0035438">
    <property type="term" value="F:cyclic-di-GMP binding"/>
    <property type="evidence" value="ECO:0007669"/>
    <property type="project" value="InterPro"/>
</dbReference>
<dbReference type="RefSeq" id="WP_053417761.1">
    <property type="nucleotide sequence ID" value="NZ_JBCMNK010000001.1"/>
</dbReference>
<evidence type="ECO:0000313" key="2">
    <source>
        <dbReference type="EMBL" id="KOO49595.1"/>
    </source>
</evidence>
<keyword evidence="3" id="KW-1185">Reference proteome</keyword>
<organism evidence="2 3">
    <name type="scientific">Viridibacillus arvi</name>
    <dbReference type="NCBI Taxonomy" id="263475"/>
    <lineage>
        <taxon>Bacteria</taxon>
        <taxon>Bacillati</taxon>
        <taxon>Bacillota</taxon>
        <taxon>Bacilli</taxon>
        <taxon>Bacillales</taxon>
        <taxon>Caryophanaceae</taxon>
        <taxon>Viridibacillus</taxon>
    </lineage>
</organism>
<name>A0A0M0LES6_9BACL</name>
<accession>A0A0M0LES6</accession>
<evidence type="ECO:0000313" key="3">
    <source>
        <dbReference type="Proteomes" id="UP000036867"/>
    </source>
</evidence>
<protein>
    <recommendedName>
        <fullName evidence="1">PilZ domain-containing protein</fullName>
    </recommendedName>
</protein>
<dbReference type="EMBL" id="LILB01000005">
    <property type="protein sequence ID" value="KOO49595.1"/>
    <property type="molecule type" value="Genomic_DNA"/>
</dbReference>
<dbReference type="Proteomes" id="UP000036867">
    <property type="component" value="Unassembled WGS sequence"/>
</dbReference>
<dbReference type="Pfam" id="PF07238">
    <property type="entry name" value="PilZ"/>
    <property type="match status" value="1"/>
</dbReference>
<comment type="caution">
    <text evidence="2">The sequence shown here is derived from an EMBL/GenBank/DDBJ whole genome shotgun (WGS) entry which is preliminary data.</text>
</comment>